<dbReference type="PROSITE" id="PS51186">
    <property type="entry name" value="GNAT"/>
    <property type="match status" value="1"/>
</dbReference>
<dbReference type="Pfam" id="PF00583">
    <property type="entry name" value="Acetyltransf_1"/>
    <property type="match status" value="1"/>
</dbReference>
<dbReference type="AlphaFoldDB" id="A0A8J3TSA0"/>
<dbReference type="RefSeq" id="WP_203955144.1">
    <property type="nucleotide sequence ID" value="NZ_BOOO01000024.1"/>
</dbReference>
<dbReference type="SUPFAM" id="SSF55729">
    <property type="entry name" value="Acyl-CoA N-acyltransferases (Nat)"/>
    <property type="match status" value="1"/>
</dbReference>
<proteinExistence type="predicted"/>
<dbReference type="PANTHER" id="PTHR43626">
    <property type="entry name" value="ACYL-COA N-ACYLTRANSFERASE"/>
    <property type="match status" value="1"/>
</dbReference>
<gene>
    <name evidence="4" type="ORF">Pmi06nite_46580</name>
</gene>
<dbReference type="NCBIfam" id="NF005921">
    <property type="entry name" value="PRK07922.1"/>
    <property type="match status" value="1"/>
</dbReference>
<sequence length="182" mass="19828">MEQVAEQTSAESGPPAVIVRRATTSDVRVIRRLVDEYSGVGPRLLEKSTVTLYEDVQEFWVAEAGGTVVGCGALHVLWEDLAEIRTVAVDPAARGKGVGHRIVGALIETARDLGVGRVFCLTFEVDFFGRHGFVPIQGTPVAPEVYAELLASYDEGVAEFLDLEHVKPNTLGNTRMLLHLDR</sequence>
<dbReference type="EMBL" id="BOOO01000024">
    <property type="protein sequence ID" value="GII31216.1"/>
    <property type="molecule type" value="Genomic_DNA"/>
</dbReference>
<dbReference type="InterPro" id="IPR000182">
    <property type="entry name" value="GNAT_dom"/>
</dbReference>
<reference evidence="4 5" key="1">
    <citation type="submission" date="2021-01" db="EMBL/GenBank/DDBJ databases">
        <title>Whole genome shotgun sequence of Planotetraspora mira NBRC 15435.</title>
        <authorList>
            <person name="Komaki H."/>
            <person name="Tamura T."/>
        </authorList>
    </citation>
    <scope>NUCLEOTIDE SEQUENCE [LARGE SCALE GENOMIC DNA]</scope>
    <source>
        <strain evidence="4 5">NBRC 15435</strain>
    </source>
</reference>
<evidence type="ECO:0000259" key="3">
    <source>
        <dbReference type="PROSITE" id="PS51186"/>
    </source>
</evidence>
<dbReference type="PANTHER" id="PTHR43626:SF4">
    <property type="entry name" value="GCN5-RELATED N-ACETYLTRANSFERASE 2, CHLOROPLASTIC"/>
    <property type="match status" value="1"/>
</dbReference>
<dbReference type="Gene3D" id="3.40.630.30">
    <property type="match status" value="1"/>
</dbReference>
<dbReference type="Proteomes" id="UP000650628">
    <property type="component" value="Unassembled WGS sequence"/>
</dbReference>
<name>A0A8J3TSA0_9ACTN</name>
<keyword evidence="2" id="KW-0012">Acyltransferase</keyword>
<evidence type="ECO:0000256" key="1">
    <source>
        <dbReference type="ARBA" id="ARBA00022679"/>
    </source>
</evidence>
<dbReference type="GO" id="GO:0008080">
    <property type="term" value="F:N-acetyltransferase activity"/>
    <property type="evidence" value="ECO:0007669"/>
    <property type="project" value="InterPro"/>
</dbReference>
<dbReference type="GO" id="GO:0005737">
    <property type="term" value="C:cytoplasm"/>
    <property type="evidence" value="ECO:0007669"/>
    <property type="project" value="TreeGrafter"/>
</dbReference>
<protein>
    <submittedName>
        <fullName evidence="4">N-acetylglutamate synthase</fullName>
    </submittedName>
</protein>
<accession>A0A8J3TSA0</accession>
<evidence type="ECO:0000313" key="4">
    <source>
        <dbReference type="EMBL" id="GII31216.1"/>
    </source>
</evidence>
<feature type="domain" description="N-acetyltransferase" evidence="3">
    <location>
        <begin position="17"/>
        <end position="164"/>
    </location>
</feature>
<keyword evidence="1" id="KW-0808">Transferase</keyword>
<dbReference type="CDD" id="cd04301">
    <property type="entry name" value="NAT_SF"/>
    <property type="match status" value="1"/>
</dbReference>
<evidence type="ECO:0000256" key="2">
    <source>
        <dbReference type="ARBA" id="ARBA00023315"/>
    </source>
</evidence>
<keyword evidence="5" id="KW-1185">Reference proteome</keyword>
<comment type="caution">
    <text evidence="4">The sequence shown here is derived from an EMBL/GenBank/DDBJ whole genome shotgun (WGS) entry which is preliminary data.</text>
</comment>
<dbReference type="InterPro" id="IPR016181">
    <property type="entry name" value="Acyl_CoA_acyltransferase"/>
</dbReference>
<dbReference type="InterPro" id="IPR045039">
    <property type="entry name" value="NSI-like"/>
</dbReference>
<evidence type="ECO:0000313" key="5">
    <source>
        <dbReference type="Proteomes" id="UP000650628"/>
    </source>
</evidence>
<organism evidence="4 5">
    <name type="scientific">Planotetraspora mira</name>
    <dbReference type="NCBI Taxonomy" id="58121"/>
    <lineage>
        <taxon>Bacteria</taxon>
        <taxon>Bacillati</taxon>
        <taxon>Actinomycetota</taxon>
        <taxon>Actinomycetes</taxon>
        <taxon>Streptosporangiales</taxon>
        <taxon>Streptosporangiaceae</taxon>
        <taxon>Planotetraspora</taxon>
    </lineage>
</organism>